<keyword evidence="5 7" id="KW-1133">Transmembrane helix</keyword>
<sequence>MAGRVSWVDVAKGFCICMVVMMHSTLGVEKAADATGWMHYVVEFARPFRMPDFFMIAGLFLAHRIDSPWRLYLDRKVLHFAYFYVLWLTIQFAFKAPGMIADEGWSGLGAEYLRAFIEPWGTLWFIYHLALFLVVTRLLRHVPWPAVWIAGAALEILHVNTGSVLIDEFASKFIYFYTGYVFADAVFRYAAALGRHPLAGTGLFLAWALVHGAIVFAGWPDLPFVSLGLGLAGALAVVTVSVLLSRTAAIRPLNYLGQNSIVVYLAFFLPMAVSRAILLKSGIITDIGTICVLVTLCGIVVPVILYRLVRWSGWGTFLFVRPDWARIEGPYLRQKASLSPAE</sequence>
<organism evidence="9 10">
    <name type="scientific">Faunimonas pinastri</name>
    <dbReference type="NCBI Taxonomy" id="1855383"/>
    <lineage>
        <taxon>Bacteria</taxon>
        <taxon>Pseudomonadati</taxon>
        <taxon>Pseudomonadota</taxon>
        <taxon>Alphaproteobacteria</taxon>
        <taxon>Hyphomicrobiales</taxon>
        <taxon>Afifellaceae</taxon>
        <taxon>Faunimonas</taxon>
    </lineage>
</organism>
<evidence type="ECO:0000256" key="2">
    <source>
        <dbReference type="ARBA" id="ARBA00007400"/>
    </source>
</evidence>
<proteinExistence type="inferred from homology"/>
<feature type="transmembrane region" description="Helical" evidence="7">
    <location>
        <begin position="146"/>
        <end position="166"/>
    </location>
</feature>
<evidence type="ECO:0000256" key="4">
    <source>
        <dbReference type="ARBA" id="ARBA00022692"/>
    </source>
</evidence>
<reference evidence="9 10" key="1">
    <citation type="submission" date="2016-10" db="EMBL/GenBank/DDBJ databases">
        <authorList>
            <person name="de Groot N.N."/>
        </authorList>
    </citation>
    <scope>NUCLEOTIDE SEQUENCE [LARGE SCALE GENOMIC DNA]</scope>
    <source>
        <strain evidence="9 10">A52C2</strain>
    </source>
</reference>
<keyword evidence="4 7" id="KW-0812">Transmembrane</keyword>
<dbReference type="GO" id="GO:0016413">
    <property type="term" value="F:O-acetyltransferase activity"/>
    <property type="evidence" value="ECO:0007669"/>
    <property type="project" value="TreeGrafter"/>
</dbReference>
<feature type="domain" description="Acyltransferase 3" evidence="8">
    <location>
        <begin position="6"/>
        <end position="304"/>
    </location>
</feature>
<evidence type="ECO:0000256" key="5">
    <source>
        <dbReference type="ARBA" id="ARBA00022989"/>
    </source>
</evidence>
<feature type="transmembrane region" description="Helical" evidence="7">
    <location>
        <begin position="283"/>
        <end position="306"/>
    </location>
</feature>
<evidence type="ECO:0000259" key="8">
    <source>
        <dbReference type="Pfam" id="PF01757"/>
    </source>
</evidence>
<dbReference type="STRING" id="1855383.SAMN05216548_12232"/>
<feature type="transmembrane region" description="Helical" evidence="7">
    <location>
        <begin position="225"/>
        <end position="244"/>
    </location>
</feature>
<keyword evidence="6 7" id="KW-0472">Membrane</keyword>
<feature type="transmembrane region" description="Helical" evidence="7">
    <location>
        <begin position="120"/>
        <end position="139"/>
    </location>
</feature>
<dbReference type="PANTHER" id="PTHR40074">
    <property type="entry name" value="O-ACETYLTRANSFERASE WECH"/>
    <property type="match status" value="1"/>
</dbReference>
<name>A0A1H9PUB6_9HYPH</name>
<dbReference type="GO" id="GO:0005886">
    <property type="term" value="C:plasma membrane"/>
    <property type="evidence" value="ECO:0007669"/>
    <property type="project" value="UniProtKB-SubCell"/>
</dbReference>
<evidence type="ECO:0000256" key="7">
    <source>
        <dbReference type="SAM" id="Phobius"/>
    </source>
</evidence>
<dbReference type="Proteomes" id="UP000199647">
    <property type="component" value="Unassembled WGS sequence"/>
</dbReference>
<evidence type="ECO:0000256" key="3">
    <source>
        <dbReference type="ARBA" id="ARBA00022475"/>
    </source>
</evidence>
<dbReference type="Pfam" id="PF01757">
    <property type="entry name" value="Acyl_transf_3"/>
    <property type="match status" value="1"/>
</dbReference>
<dbReference type="AlphaFoldDB" id="A0A1H9PUB6"/>
<keyword evidence="10" id="KW-1185">Reference proteome</keyword>
<keyword evidence="3" id="KW-1003">Cell membrane</keyword>
<dbReference type="RefSeq" id="WP_092499606.1">
    <property type="nucleotide sequence ID" value="NZ_FOFG01000022.1"/>
</dbReference>
<evidence type="ECO:0000313" key="9">
    <source>
        <dbReference type="EMBL" id="SER51379.1"/>
    </source>
</evidence>
<dbReference type="GO" id="GO:0009246">
    <property type="term" value="P:enterobacterial common antigen biosynthetic process"/>
    <property type="evidence" value="ECO:0007669"/>
    <property type="project" value="TreeGrafter"/>
</dbReference>
<feature type="transmembrane region" description="Helical" evidence="7">
    <location>
        <begin position="172"/>
        <end position="191"/>
    </location>
</feature>
<dbReference type="InterPro" id="IPR002656">
    <property type="entry name" value="Acyl_transf_3_dom"/>
</dbReference>
<evidence type="ECO:0000313" key="10">
    <source>
        <dbReference type="Proteomes" id="UP000199647"/>
    </source>
</evidence>
<comment type="subcellular location">
    <subcellularLocation>
        <location evidence="1">Cell membrane</location>
        <topology evidence="1">Multi-pass membrane protein</topology>
    </subcellularLocation>
</comment>
<evidence type="ECO:0000256" key="6">
    <source>
        <dbReference type="ARBA" id="ARBA00023136"/>
    </source>
</evidence>
<dbReference type="OrthoDB" id="9814956at2"/>
<dbReference type="EMBL" id="FOFG01000022">
    <property type="protein sequence ID" value="SER51379.1"/>
    <property type="molecule type" value="Genomic_DNA"/>
</dbReference>
<feature type="transmembrane region" description="Helical" evidence="7">
    <location>
        <begin position="77"/>
        <end position="100"/>
    </location>
</feature>
<feature type="transmembrane region" description="Helical" evidence="7">
    <location>
        <begin position="256"/>
        <end position="277"/>
    </location>
</feature>
<comment type="similarity">
    <text evidence="2">Belongs to the acyltransferase 3 family.</text>
</comment>
<evidence type="ECO:0000256" key="1">
    <source>
        <dbReference type="ARBA" id="ARBA00004651"/>
    </source>
</evidence>
<accession>A0A1H9PUB6</accession>
<gene>
    <name evidence="9" type="ORF">SAMN05216548_12232</name>
</gene>
<feature type="transmembrane region" description="Helical" evidence="7">
    <location>
        <begin position="198"/>
        <end position="219"/>
    </location>
</feature>
<dbReference type="PANTHER" id="PTHR40074:SF4">
    <property type="entry name" value="INNER MEMBRANE PROTEIN YCFT"/>
    <property type="match status" value="1"/>
</dbReference>
<protein>
    <submittedName>
        <fullName evidence="9">Uncharacterized membrane protein YcfT</fullName>
    </submittedName>
</protein>